<protein>
    <submittedName>
        <fullName evidence="1">Uncharacterized protein</fullName>
    </submittedName>
</protein>
<gene>
    <name evidence="1" type="ORF">JG687_00001270</name>
</gene>
<proteinExistence type="predicted"/>
<dbReference type="AlphaFoldDB" id="A0A8T1UXU2"/>
<name>A0A8T1UXU2_9STRA</name>
<organism evidence="1 2">
    <name type="scientific">Phytophthora cactorum</name>
    <dbReference type="NCBI Taxonomy" id="29920"/>
    <lineage>
        <taxon>Eukaryota</taxon>
        <taxon>Sar</taxon>
        <taxon>Stramenopiles</taxon>
        <taxon>Oomycota</taxon>
        <taxon>Peronosporomycetes</taxon>
        <taxon>Peronosporales</taxon>
        <taxon>Peronosporaceae</taxon>
        <taxon>Phytophthora</taxon>
    </lineage>
</organism>
<evidence type="ECO:0000313" key="1">
    <source>
        <dbReference type="EMBL" id="KAG6972820.1"/>
    </source>
</evidence>
<sequence length="96" mass="10736">MTISPSFVTAPPASASSRAVLACSLFTCARVYRQRRHFQGADSQLLPTVATVTATVRENYSTVYSIRHSIVHQVNVSRTFPMVSEGRIHWTVQIER</sequence>
<dbReference type="EMBL" id="JAENGZ010000029">
    <property type="protein sequence ID" value="KAG6972820.1"/>
    <property type="molecule type" value="Genomic_DNA"/>
</dbReference>
<reference evidence="1" key="1">
    <citation type="submission" date="2021-01" db="EMBL/GenBank/DDBJ databases">
        <title>Phytophthora aleatoria, a newly-described species from Pinus radiata is distinct from Phytophthora cactorum isolates based on comparative genomics.</title>
        <authorList>
            <person name="Mcdougal R."/>
            <person name="Panda P."/>
            <person name="Williams N."/>
            <person name="Studholme D.J."/>
        </authorList>
    </citation>
    <scope>NUCLEOTIDE SEQUENCE</scope>
    <source>
        <strain evidence="1">NZFS 3830</strain>
    </source>
</reference>
<dbReference type="Proteomes" id="UP000688947">
    <property type="component" value="Unassembled WGS sequence"/>
</dbReference>
<accession>A0A8T1UXU2</accession>
<evidence type="ECO:0000313" key="2">
    <source>
        <dbReference type="Proteomes" id="UP000688947"/>
    </source>
</evidence>
<comment type="caution">
    <text evidence="1">The sequence shown here is derived from an EMBL/GenBank/DDBJ whole genome shotgun (WGS) entry which is preliminary data.</text>
</comment>